<keyword evidence="1 5" id="KW-0430">Lectin</keyword>
<dbReference type="EMBL" id="JWIN03000034">
    <property type="protein sequence ID" value="KAB1254288.1"/>
    <property type="molecule type" value="Genomic_DNA"/>
</dbReference>
<evidence type="ECO:0000256" key="1">
    <source>
        <dbReference type="ARBA" id="ARBA00022734"/>
    </source>
</evidence>
<dbReference type="AlphaFoldDB" id="A0A5N4C5V9"/>
<keyword evidence="6" id="KW-1185">Reference proteome</keyword>
<keyword evidence="2" id="KW-1015">Disulfide bond</keyword>
<dbReference type="SUPFAM" id="SSF56436">
    <property type="entry name" value="C-type lectin-like"/>
    <property type="match status" value="1"/>
</dbReference>
<organism evidence="5 6">
    <name type="scientific">Camelus dromedarius</name>
    <name type="common">Dromedary</name>
    <name type="synonym">Arabian camel</name>
    <dbReference type="NCBI Taxonomy" id="9838"/>
    <lineage>
        <taxon>Eukaryota</taxon>
        <taxon>Metazoa</taxon>
        <taxon>Chordata</taxon>
        <taxon>Craniata</taxon>
        <taxon>Vertebrata</taxon>
        <taxon>Euteleostomi</taxon>
        <taxon>Mammalia</taxon>
        <taxon>Eutheria</taxon>
        <taxon>Laurasiatheria</taxon>
        <taxon>Artiodactyla</taxon>
        <taxon>Tylopoda</taxon>
        <taxon>Camelidae</taxon>
        <taxon>Camelus</taxon>
    </lineage>
</organism>
<dbReference type="SMART" id="SM00034">
    <property type="entry name" value="CLECT"/>
    <property type="match status" value="1"/>
</dbReference>
<evidence type="ECO:0000256" key="3">
    <source>
        <dbReference type="SAM" id="Phobius"/>
    </source>
</evidence>
<dbReference type="InterPro" id="IPR016187">
    <property type="entry name" value="CTDL_fold"/>
</dbReference>
<keyword evidence="3" id="KW-0812">Transmembrane</keyword>
<dbReference type="Proteomes" id="UP000299084">
    <property type="component" value="Unassembled WGS sequence"/>
</dbReference>
<dbReference type="CDD" id="cd03590">
    <property type="entry name" value="CLECT_DC-SIGN_like"/>
    <property type="match status" value="1"/>
</dbReference>
<dbReference type="PROSITE" id="PS00615">
    <property type="entry name" value="C_TYPE_LECTIN_1"/>
    <property type="match status" value="1"/>
</dbReference>
<sequence>MSSSKSSASQRTENGCFSSQVFLWTVAGVSILLLSVCFIAKCVVTYHIFQLCDGKKVQPREDLMELSCYSDGSSITALNFGHQNLHINVFWKASVVLPSSCGALTETPLLPGSLKNCCPLNWVHFQSSCYFFSTNTMTWTASLKNCSSMGSHLVVINSLEEQEFLFLTKPKKKEFYIGLTDQVTEGQWQWVDGTPFTKALSFWDIGEPNNIATVEDCATIRDSSNPKQSWNDVTCFFSMYWICEMPERNI</sequence>
<comment type="caution">
    <text evidence="5">The sequence shown here is derived from an EMBL/GenBank/DDBJ whole genome shotgun (WGS) entry which is preliminary data.</text>
</comment>
<dbReference type="PANTHER" id="PTHR22803">
    <property type="entry name" value="MANNOSE, PHOSPHOLIPASE, LECTIN RECEPTOR RELATED"/>
    <property type="match status" value="1"/>
</dbReference>
<feature type="domain" description="C-type lectin" evidence="4">
    <location>
        <begin position="125"/>
        <end position="244"/>
    </location>
</feature>
<evidence type="ECO:0000256" key="2">
    <source>
        <dbReference type="ARBA" id="ARBA00023157"/>
    </source>
</evidence>
<gene>
    <name evidence="5" type="ORF">Cadr_000029327</name>
</gene>
<dbReference type="PROSITE" id="PS50041">
    <property type="entry name" value="C_TYPE_LECTIN_2"/>
    <property type="match status" value="1"/>
</dbReference>
<dbReference type="InterPro" id="IPR033989">
    <property type="entry name" value="CD209-like_CTLD"/>
</dbReference>
<proteinExistence type="predicted"/>
<dbReference type="GO" id="GO:0030246">
    <property type="term" value="F:carbohydrate binding"/>
    <property type="evidence" value="ECO:0007669"/>
    <property type="project" value="UniProtKB-KW"/>
</dbReference>
<dbReference type="InterPro" id="IPR001304">
    <property type="entry name" value="C-type_lectin-like"/>
</dbReference>
<dbReference type="InterPro" id="IPR016186">
    <property type="entry name" value="C-type_lectin-like/link_sf"/>
</dbReference>
<keyword evidence="3" id="KW-0472">Membrane</keyword>
<evidence type="ECO:0000313" key="6">
    <source>
        <dbReference type="Proteomes" id="UP000299084"/>
    </source>
</evidence>
<feature type="transmembrane region" description="Helical" evidence="3">
    <location>
        <begin position="21"/>
        <end position="49"/>
    </location>
</feature>
<dbReference type="InterPro" id="IPR018378">
    <property type="entry name" value="C-type_lectin_CS"/>
</dbReference>
<dbReference type="InterPro" id="IPR050111">
    <property type="entry name" value="C-type_lectin/snaclec_domain"/>
</dbReference>
<evidence type="ECO:0000259" key="4">
    <source>
        <dbReference type="PROSITE" id="PS50041"/>
    </source>
</evidence>
<protein>
    <submittedName>
        <fullName evidence="5">C-type lectin domain family 4 member E</fullName>
    </submittedName>
</protein>
<dbReference type="Pfam" id="PF00059">
    <property type="entry name" value="Lectin_C"/>
    <property type="match status" value="1"/>
</dbReference>
<keyword evidence="3" id="KW-1133">Transmembrane helix</keyword>
<dbReference type="Gene3D" id="3.10.100.10">
    <property type="entry name" value="Mannose-Binding Protein A, subunit A"/>
    <property type="match status" value="1"/>
</dbReference>
<name>A0A5N4C5V9_CAMDR</name>
<reference evidence="5 6" key="1">
    <citation type="journal article" date="2019" name="Mol. Ecol. Resour.">
        <title>Improving Illumina assemblies with Hi-C and long reads: an example with the North African dromedary.</title>
        <authorList>
            <person name="Elbers J.P."/>
            <person name="Rogers M.F."/>
            <person name="Perelman P.L."/>
            <person name="Proskuryakova A.A."/>
            <person name="Serdyukova N.A."/>
            <person name="Johnson W.E."/>
            <person name="Horin P."/>
            <person name="Corander J."/>
            <person name="Murphy D."/>
            <person name="Burger P.A."/>
        </authorList>
    </citation>
    <scope>NUCLEOTIDE SEQUENCE [LARGE SCALE GENOMIC DNA]</scope>
    <source>
        <strain evidence="5">Drom800</strain>
        <tissue evidence="5">Blood</tissue>
    </source>
</reference>
<evidence type="ECO:0000313" key="5">
    <source>
        <dbReference type="EMBL" id="KAB1254288.1"/>
    </source>
</evidence>
<accession>A0A5N4C5V9</accession>